<evidence type="ECO:0000256" key="5">
    <source>
        <dbReference type="ARBA" id="ARBA00022985"/>
    </source>
</evidence>
<protein>
    <submittedName>
        <fullName evidence="10">Glycosyltransferase</fullName>
    </submittedName>
</protein>
<feature type="transmembrane region" description="Helical" evidence="8">
    <location>
        <begin position="229"/>
        <end position="254"/>
    </location>
</feature>
<dbReference type="GO" id="GO:0005886">
    <property type="term" value="C:plasma membrane"/>
    <property type="evidence" value="ECO:0007669"/>
    <property type="project" value="TreeGrafter"/>
</dbReference>
<accession>A0A2M7H3D1</accession>
<evidence type="ECO:0000256" key="4">
    <source>
        <dbReference type="ARBA" id="ARBA00022692"/>
    </source>
</evidence>
<dbReference type="GO" id="GO:0009103">
    <property type="term" value="P:lipopolysaccharide biosynthetic process"/>
    <property type="evidence" value="ECO:0007669"/>
    <property type="project" value="UniProtKB-KW"/>
</dbReference>
<proteinExistence type="predicted"/>
<dbReference type="PANTHER" id="PTHR48090:SF3">
    <property type="entry name" value="UNDECAPRENYL-PHOSPHATE 4-DEOXY-4-FORMAMIDO-L-ARABINOSE TRANSFERASE"/>
    <property type="match status" value="1"/>
</dbReference>
<evidence type="ECO:0000256" key="8">
    <source>
        <dbReference type="SAM" id="Phobius"/>
    </source>
</evidence>
<keyword evidence="5" id="KW-0448">Lipopolysaccharide biosynthesis</keyword>
<dbReference type="SUPFAM" id="SSF53448">
    <property type="entry name" value="Nucleotide-diphospho-sugar transferases"/>
    <property type="match status" value="1"/>
</dbReference>
<evidence type="ECO:0000256" key="6">
    <source>
        <dbReference type="ARBA" id="ARBA00022989"/>
    </source>
</evidence>
<keyword evidence="1" id="KW-1003">Cell membrane</keyword>
<dbReference type="Proteomes" id="UP000230292">
    <property type="component" value="Unassembled WGS sequence"/>
</dbReference>
<evidence type="ECO:0000256" key="2">
    <source>
        <dbReference type="ARBA" id="ARBA00022676"/>
    </source>
</evidence>
<comment type="caution">
    <text evidence="10">The sequence shown here is derived from an EMBL/GenBank/DDBJ whole genome shotgun (WGS) entry which is preliminary data.</text>
</comment>
<evidence type="ECO:0000313" key="10">
    <source>
        <dbReference type="EMBL" id="PIW36735.1"/>
    </source>
</evidence>
<feature type="transmembrane region" description="Helical" evidence="8">
    <location>
        <begin position="266"/>
        <end position="289"/>
    </location>
</feature>
<dbReference type="InterPro" id="IPR050256">
    <property type="entry name" value="Glycosyltransferase_2"/>
</dbReference>
<feature type="domain" description="Glycosyltransferase 2-like" evidence="9">
    <location>
        <begin position="4"/>
        <end position="162"/>
    </location>
</feature>
<dbReference type="InterPro" id="IPR001173">
    <property type="entry name" value="Glyco_trans_2-like"/>
</dbReference>
<dbReference type="GO" id="GO:0016757">
    <property type="term" value="F:glycosyltransferase activity"/>
    <property type="evidence" value="ECO:0007669"/>
    <property type="project" value="UniProtKB-KW"/>
</dbReference>
<evidence type="ECO:0000256" key="1">
    <source>
        <dbReference type="ARBA" id="ARBA00022475"/>
    </source>
</evidence>
<evidence type="ECO:0000313" key="11">
    <source>
        <dbReference type="Proteomes" id="UP000230292"/>
    </source>
</evidence>
<evidence type="ECO:0000256" key="3">
    <source>
        <dbReference type="ARBA" id="ARBA00022679"/>
    </source>
</evidence>
<evidence type="ECO:0000256" key="7">
    <source>
        <dbReference type="ARBA" id="ARBA00023136"/>
    </source>
</evidence>
<dbReference type="Gene3D" id="3.90.550.10">
    <property type="entry name" value="Spore Coat Polysaccharide Biosynthesis Protein SpsA, Chain A"/>
    <property type="match status" value="1"/>
</dbReference>
<dbReference type="EMBL" id="PFGC01000041">
    <property type="protein sequence ID" value="PIW36735.1"/>
    <property type="molecule type" value="Genomic_DNA"/>
</dbReference>
<dbReference type="CDD" id="cd04187">
    <property type="entry name" value="DPM1_like_bac"/>
    <property type="match status" value="1"/>
</dbReference>
<dbReference type="AlphaFoldDB" id="A0A2M7H3D1"/>
<name>A0A2M7H3D1_9BACT</name>
<reference evidence="10 11" key="1">
    <citation type="submission" date="2017-09" db="EMBL/GenBank/DDBJ databases">
        <title>Depth-based differentiation of microbial function through sediment-hosted aquifers and enrichment of novel symbionts in the deep terrestrial subsurface.</title>
        <authorList>
            <person name="Probst A.J."/>
            <person name="Ladd B."/>
            <person name="Jarett J.K."/>
            <person name="Geller-Mcgrath D.E."/>
            <person name="Sieber C.M."/>
            <person name="Emerson J.B."/>
            <person name="Anantharaman K."/>
            <person name="Thomas B.C."/>
            <person name="Malmstrom R."/>
            <person name="Stieglmeier M."/>
            <person name="Klingl A."/>
            <person name="Woyke T."/>
            <person name="Ryan C.M."/>
            <person name="Banfield J.F."/>
        </authorList>
    </citation>
    <scope>NUCLEOTIDE SEQUENCE [LARGE SCALE GENOMIC DNA]</scope>
    <source>
        <strain evidence="10">CG15_BIG_FIL_POST_REV_8_21_14_020_45_12</strain>
    </source>
</reference>
<keyword evidence="7 8" id="KW-0472">Membrane</keyword>
<gene>
    <name evidence="10" type="ORF">COW24_03560</name>
</gene>
<dbReference type="PANTHER" id="PTHR48090">
    <property type="entry name" value="UNDECAPRENYL-PHOSPHATE 4-DEOXY-4-FORMAMIDO-L-ARABINOSE TRANSFERASE-RELATED"/>
    <property type="match status" value="1"/>
</dbReference>
<keyword evidence="4 8" id="KW-0812">Transmembrane</keyword>
<organism evidence="10 11">
    <name type="scientific">Candidatus Kerfeldbacteria bacterium CG15_BIG_FIL_POST_REV_8_21_14_020_45_12</name>
    <dbReference type="NCBI Taxonomy" id="2014247"/>
    <lineage>
        <taxon>Bacteria</taxon>
        <taxon>Candidatus Kerfeldiibacteriota</taxon>
    </lineage>
</organism>
<keyword evidence="6 8" id="KW-1133">Transmembrane helix</keyword>
<dbReference type="Pfam" id="PF00535">
    <property type="entry name" value="Glycos_transf_2"/>
    <property type="match status" value="1"/>
</dbReference>
<evidence type="ECO:0000259" key="9">
    <source>
        <dbReference type="Pfam" id="PF00535"/>
    </source>
</evidence>
<keyword evidence="2" id="KW-0328">Glycosyltransferase</keyword>
<keyword evidence="3 10" id="KW-0808">Transferase</keyword>
<dbReference type="InterPro" id="IPR029044">
    <property type="entry name" value="Nucleotide-diphossugar_trans"/>
</dbReference>
<sequence>MKYSVVIPVFNEEENVLELHPAVTEAMDKIGDPYEIIFVDDGSSDRTVENLQGLSPVTIIRLRKNFGQTAAMDAGIKQAKGEFIITLDGDGQNPPSEIPKLLKVMETGNYDVVSGWRRHRHDTFMKKAVSRGANLLRKVFVKDNIHDSGCSLKVYRRECFDNVDLFGEMHRFIPAVLSWSGYTVGEAEVEHQPRRHGVSKYGWKRIIKGLIDMISVFFWRKYASRPLHLFGAAGLLLIGGGGLLGVALAVRKFIFDVPLSESNLPLLMVLLFVLGVQFFVSGLLGDIVIRNYYSGGRKPYAVREVIIKTKTD</sequence>